<protein>
    <submittedName>
        <fullName evidence="2">Uncharacterized protein</fullName>
    </submittedName>
</protein>
<feature type="compositionally biased region" description="Basic and acidic residues" evidence="1">
    <location>
        <begin position="14"/>
        <end position="23"/>
    </location>
</feature>
<evidence type="ECO:0000313" key="2">
    <source>
        <dbReference type="EMBL" id="MDW9251321.1"/>
    </source>
</evidence>
<accession>A0AAW9CUC0</accession>
<name>A0AAW9CUC0_BURTH</name>
<evidence type="ECO:0000313" key="3">
    <source>
        <dbReference type="Proteomes" id="UP001272137"/>
    </source>
</evidence>
<gene>
    <name evidence="2" type="ORF">C7S16_4890</name>
</gene>
<dbReference type="EMBL" id="QXCT01000001">
    <property type="protein sequence ID" value="MDW9251321.1"/>
    <property type="molecule type" value="Genomic_DNA"/>
</dbReference>
<evidence type="ECO:0000256" key="1">
    <source>
        <dbReference type="SAM" id="MobiDB-lite"/>
    </source>
</evidence>
<feature type="region of interest" description="Disordered" evidence="1">
    <location>
        <begin position="14"/>
        <end position="42"/>
    </location>
</feature>
<sequence>MMWSVDGRRFASIEVRTTSDARGRRGPPKRAGSANERKVRQAERAAALFHRNSKVLACPR</sequence>
<dbReference type="AlphaFoldDB" id="A0AAW9CUC0"/>
<dbReference type="Proteomes" id="UP001272137">
    <property type="component" value="Unassembled WGS sequence"/>
</dbReference>
<proteinExistence type="predicted"/>
<comment type="caution">
    <text evidence="2">The sequence shown here is derived from an EMBL/GenBank/DDBJ whole genome shotgun (WGS) entry which is preliminary data.</text>
</comment>
<reference evidence="2" key="1">
    <citation type="submission" date="2018-08" db="EMBL/GenBank/DDBJ databases">
        <title>Identification of Burkholderia cepacia strains that express a Burkholderia pseudomallei-like capsular polysaccharide.</title>
        <authorList>
            <person name="Burtnick M.N."/>
            <person name="Vongsouvath M."/>
            <person name="Newton P."/>
            <person name="Wuthiekanun V."/>
            <person name="Limmathurotsakul D."/>
            <person name="Brett P.J."/>
            <person name="Chantratita N."/>
            <person name="Dance D.A."/>
        </authorList>
    </citation>
    <scope>NUCLEOTIDE SEQUENCE</scope>
    <source>
        <strain evidence="2">SBXCC001</strain>
    </source>
</reference>
<organism evidence="2 3">
    <name type="scientific">Burkholderia thailandensis</name>
    <dbReference type="NCBI Taxonomy" id="57975"/>
    <lineage>
        <taxon>Bacteria</taxon>
        <taxon>Pseudomonadati</taxon>
        <taxon>Pseudomonadota</taxon>
        <taxon>Betaproteobacteria</taxon>
        <taxon>Burkholderiales</taxon>
        <taxon>Burkholderiaceae</taxon>
        <taxon>Burkholderia</taxon>
        <taxon>pseudomallei group</taxon>
    </lineage>
</organism>